<dbReference type="Proteomes" id="UP000324106">
    <property type="component" value="Chromosome"/>
</dbReference>
<dbReference type="EMBL" id="CP029194">
    <property type="protein sequence ID" value="QES17715.1"/>
    <property type="molecule type" value="Genomic_DNA"/>
</dbReference>
<evidence type="ECO:0000313" key="1">
    <source>
        <dbReference type="EMBL" id="QES17715.1"/>
    </source>
</evidence>
<accession>A0A5P2AI23</accession>
<protein>
    <submittedName>
        <fullName evidence="1">Uncharacterized protein</fullName>
    </submittedName>
</protein>
<organism evidence="1 2">
    <name type="scientific">Streptomyces venezuelae</name>
    <dbReference type="NCBI Taxonomy" id="54571"/>
    <lineage>
        <taxon>Bacteria</taxon>
        <taxon>Bacillati</taxon>
        <taxon>Actinomycetota</taxon>
        <taxon>Actinomycetes</taxon>
        <taxon>Kitasatosporales</taxon>
        <taxon>Streptomycetaceae</taxon>
        <taxon>Streptomyces</taxon>
    </lineage>
</organism>
<name>A0A5P2AI23_STRVZ</name>
<dbReference type="AlphaFoldDB" id="A0A5P2AI23"/>
<evidence type="ECO:0000313" key="2">
    <source>
        <dbReference type="Proteomes" id="UP000324106"/>
    </source>
</evidence>
<proteinExistence type="predicted"/>
<gene>
    <name evidence="1" type="ORF">DEJ46_00120</name>
</gene>
<sequence length="126" mass="13958">MRPGLKQALQNLKIDGAAPMLAGVGADVFRSAETSPQQVAVQFRTFQSRLENRPRQEVERVLVEMEPRVGCRQRFILPKPVLLLDQTPGLGNAFNQRSQGIVVSDPSTVHPVARRRQGIVRPPALV</sequence>
<dbReference type="RefSeq" id="WP_150263291.1">
    <property type="nucleotide sequence ID" value="NZ_CP029194.1"/>
</dbReference>
<reference evidence="1 2" key="1">
    <citation type="submission" date="2018-05" db="EMBL/GenBank/DDBJ databases">
        <title>Streptomyces venezuelae.</title>
        <authorList>
            <person name="Kim W."/>
            <person name="Lee N."/>
            <person name="Cho B.-K."/>
        </authorList>
    </citation>
    <scope>NUCLEOTIDE SEQUENCE [LARGE SCALE GENOMIC DNA]</scope>
    <source>
        <strain evidence="1 2">ATCC 15068</strain>
    </source>
</reference>